<sequence>MVPNANSVIYSNYGGELVKKKSPNCGKQKQVILKQLLELLADGGGASGGSGEEVGPPTPSSAAPRQENMCGQYEEQPQEQKQQGGGFTSLLMMQTLENSKEESNMLWNTRTCDHSAQVASICSSLLHFHICCKFFFLFDTKAENRFWEDDDPL</sequence>
<protein>
    <submittedName>
        <fullName evidence="2">Uncharacterized protein</fullName>
    </submittedName>
</protein>
<proteinExistence type="predicted"/>
<dbReference type="AlphaFoldDB" id="A0AAW2UXD9"/>
<dbReference type="EMBL" id="JACGWN010000011">
    <property type="protein sequence ID" value="KAL0421613.1"/>
    <property type="molecule type" value="Genomic_DNA"/>
</dbReference>
<accession>A0AAW2UXD9</accession>
<evidence type="ECO:0000313" key="2">
    <source>
        <dbReference type="EMBL" id="KAL0421613.1"/>
    </source>
</evidence>
<organism evidence="2">
    <name type="scientific">Sesamum latifolium</name>
    <dbReference type="NCBI Taxonomy" id="2727402"/>
    <lineage>
        <taxon>Eukaryota</taxon>
        <taxon>Viridiplantae</taxon>
        <taxon>Streptophyta</taxon>
        <taxon>Embryophyta</taxon>
        <taxon>Tracheophyta</taxon>
        <taxon>Spermatophyta</taxon>
        <taxon>Magnoliopsida</taxon>
        <taxon>eudicotyledons</taxon>
        <taxon>Gunneridae</taxon>
        <taxon>Pentapetalae</taxon>
        <taxon>asterids</taxon>
        <taxon>lamiids</taxon>
        <taxon>Lamiales</taxon>
        <taxon>Pedaliaceae</taxon>
        <taxon>Sesamum</taxon>
    </lineage>
</organism>
<reference evidence="2" key="1">
    <citation type="submission" date="2020-06" db="EMBL/GenBank/DDBJ databases">
        <authorList>
            <person name="Li T."/>
            <person name="Hu X."/>
            <person name="Zhang T."/>
            <person name="Song X."/>
            <person name="Zhang H."/>
            <person name="Dai N."/>
            <person name="Sheng W."/>
            <person name="Hou X."/>
            <person name="Wei L."/>
        </authorList>
    </citation>
    <scope>NUCLEOTIDE SEQUENCE</scope>
    <source>
        <strain evidence="2">KEN1</strain>
        <tissue evidence="2">Leaf</tissue>
    </source>
</reference>
<reference evidence="2" key="2">
    <citation type="journal article" date="2024" name="Plant">
        <title>Genomic evolution and insights into agronomic trait innovations of Sesamum species.</title>
        <authorList>
            <person name="Miao H."/>
            <person name="Wang L."/>
            <person name="Qu L."/>
            <person name="Liu H."/>
            <person name="Sun Y."/>
            <person name="Le M."/>
            <person name="Wang Q."/>
            <person name="Wei S."/>
            <person name="Zheng Y."/>
            <person name="Lin W."/>
            <person name="Duan Y."/>
            <person name="Cao H."/>
            <person name="Xiong S."/>
            <person name="Wang X."/>
            <person name="Wei L."/>
            <person name="Li C."/>
            <person name="Ma Q."/>
            <person name="Ju M."/>
            <person name="Zhao R."/>
            <person name="Li G."/>
            <person name="Mu C."/>
            <person name="Tian Q."/>
            <person name="Mei H."/>
            <person name="Zhang T."/>
            <person name="Gao T."/>
            <person name="Zhang H."/>
        </authorList>
    </citation>
    <scope>NUCLEOTIDE SEQUENCE</scope>
    <source>
        <strain evidence="2">KEN1</strain>
    </source>
</reference>
<feature type="region of interest" description="Disordered" evidence="1">
    <location>
        <begin position="44"/>
        <end position="86"/>
    </location>
</feature>
<feature type="compositionally biased region" description="Low complexity" evidence="1">
    <location>
        <begin position="71"/>
        <end position="82"/>
    </location>
</feature>
<evidence type="ECO:0000256" key="1">
    <source>
        <dbReference type="SAM" id="MobiDB-lite"/>
    </source>
</evidence>
<comment type="caution">
    <text evidence="2">The sequence shown here is derived from an EMBL/GenBank/DDBJ whole genome shotgun (WGS) entry which is preliminary data.</text>
</comment>
<gene>
    <name evidence="2" type="ORF">Slati_3184200</name>
</gene>
<name>A0AAW2UXD9_9LAMI</name>